<dbReference type="AlphaFoldDB" id="L1IFD6"/>
<protein>
    <submittedName>
        <fullName evidence="2 3">Uncharacterized protein</fullName>
    </submittedName>
</protein>
<gene>
    <name evidence="2" type="ORF">GUITHDRAFT_147093</name>
</gene>
<name>L1IFD6_GUITC</name>
<dbReference type="Proteomes" id="UP000011087">
    <property type="component" value="Unassembled WGS sequence"/>
</dbReference>
<keyword evidence="4" id="KW-1185">Reference proteome</keyword>
<evidence type="ECO:0000256" key="1">
    <source>
        <dbReference type="SAM" id="MobiDB-lite"/>
    </source>
</evidence>
<feature type="region of interest" description="Disordered" evidence="1">
    <location>
        <begin position="206"/>
        <end position="242"/>
    </location>
</feature>
<accession>L1IFD6</accession>
<dbReference type="KEGG" id="gtt:GUITHDRAFT_147093"/>
<evidence type="ECO:0000313" key="2">
    <source>
        <dbReference type="EMBL" id="EKX34570.1"/>
    </source>
</evidence>
<dbReference type="GeneID" id="17291343"/>
<dbReference type="EMBL" id="JH993106">
    <property type="protein sequence ID" value="EKX34570.1"/>
    <property type="molecule type" value="Genomic_DNA"/>
</dbReference>
<dbReference type="EnsemblProtists" id="EKX34570">
    <property type="protein sequence ID" value="EKX34570"/>
    <property type="gene ID" value="GUITHDRAFT_147093"/>
</dbReference>
<organism evidence="2">
    <name type="scientific">Guillardia theta (strain CCMP2712)</name>
    <name type="common">Cryptophyte</name>
    <dbReference type="NCBI Taxonomy" id="905079"/>
    <lineage>
        <taxon>Eukaryota</taxon>
        <taxon>Cryptophyceae</taxon>
        <taxon>Pyrenomonadales</taxon>
        <taxon>Geminigeraceae</taxon>
        <taxon>Guillardia</taxon>
    </lineage>
</organism>
<sequence>MECERQRECHAYIFFGLKTEDGERAGRCFGKMWRAGERIEWLPRAYLHATCGFVPSTASKYSQSKFGRTSLLWLLRTAVERMISSSFWAISELSSHPQILGGIVATLLTLAWLLHYIKTRRELPVLLVLLVLLEEMKRVEQKREEYRQAELRRIREEVSERERQKELSKQLKRELWEAEKLEEERKKKEIEANEILLRERMQNKYNHLEQKKRTAREQKKKEEEEKKRKQQEEELKRRLPAL</sequence>
<proteinExistence type="predicted"/>
<dbReference type="PaxDb" id="55529-EKX34570"/>
<reference evidence="4" key="2">
    <citation type="submission" date="2012-11" db="EMBL/GenBank/DDBJ databases">
        <authorList>
            <person name="Kuo A."/>
            <person name="Curtis B.A."/>
            <person name="Tanifuji G."/>
            <person name="Burki F."/>
            <person name="Gruber A."/>
            <person name="Irimia M."/>
            <person name="Maruyama S."/>
            <person name="Arias M.C."/>
            <person name="Ball S.G."/>
            <person name="Gile G.H."/>
            <person name="Hirakawa Y."/>
            <person name="Hopkins J.F."/>
            <person name="Rensing S.A."/>
            <person name="Schmutz J."/>
            <person name="Symeonidi A."/>
            <person name="Elias M."/>
            <person name="Eveleigh R.J."/>
            <person name="Herman E.K."/>
            <person name="Klute M.J."/>
            <person name="Nakayama T."/>
            <person name="Obornik M."/>
            <person name="Reyes-Prieto A."/>
            <person name="Armbrust E.V."/>
            <person name="Aves S.J."/>
            <person name="Beiko R.G."/>
            <person name="Coutinho P."/>
            <person name="Dacks J.B."/>
            <person name="Durnford D.G."/>
            <person name="Fast N.M."/>
            <person name="Green B.R."/>
            <person name="Grisdale C."/>
            <person name="Hempe F."/>
            <person name="Henrissat B."/>
            <person name="Hoppner M.P."/>
            <person name="Ishida K.-I."/>
            <person name="Kim E."/>
            <person name="Koreny L."/>
            <person name="Kroth P.G."/>
            <person name="Liu Y."/>
            <person name="Malik S.-B."/>
            <person name="Maier U.G."/>
            <person name="McRose D."/>
            <person name="Mock T."/>
            <person name="Neilson J.A."/>
            <person name="Onodera N.T."/>
            <person name="Poole A.M."/>
            <person name="Pritham E.J."/>
            <person name="Richards T.A."/>
            <person name="Rocap G."/>
            <person name="Roy S.W."/>
            <person name="Sarai C."/>
            <person name="Schaack S."/>
            <person name="Shirato S."/>
            <person name="Slamovits C.H."/>
            <person name="Spencer D.F."/>
            <person name="Suzuki S."/>
            <person name="Worden A.Z."/>
            <person name="Zauner S."/>
            <person name="Barry K."/>
            <person name="Bell C."/>
            <person name="Bharti A.K."/>
            <person name="Crow J.A."/>
            <person name="Grimwood J."/>
            <person name="Kramer R."/>
            <person name="Lindquist E."/>
            <person name="Lucas S."/>
            <person name="Salamov A."/>
            <person name="McFadden G.I."/>
            <person name="Lane C.E."/>
            <person name="Keeling P.J."/>
            <person name="Gray M.W."/>
            <person name="Grigoriev I.V."/>
            <person name="Archibald J.M."/>
        </authorList>
    </citation>
    <scope>NUCLEOTIDE SEQUENCE</scope>
    <source>
        <strain evidence="4">CCMP2712</strain>
    </source>
</reference>
<reference evidence="3" key="3">
    <citation type="submission" date="2016-03" db="UniProtKB">
        <authorList>
            <consortium name="EnsemblProtists"/>
        </authorList>
    </citation>
    <scope>IDENTIFICATION</scope>
</reference>
<dbReference type="RefSeq" id="XP_005821550.1">
    <property type="nucleotide sequence ID" value="XM_005821493.1"/>
</dbReference>
<evidence type="ECO:0000313" key="3">
    <source>
        <dbReference type="EnsemblProtists" id="EKX34570"/>
    </source>
</evidence>
<reference evidence="2 4" key="1">
    <citation type="journal article" date="2012" name="Nature">
        <title>Algal genomes reveal evolutionary mosaicism and the fate of nucleomorphs.</title>
        <authorList>
            <consortium name="DOE Joint Genome Institute"/>
            <person name="Curtis B.A."/>
            <person name="Tanifuji G."/>
            <person name="Burki F."/>
            <person name="Gruber A."/>
            <person name="Irimia M."/>
            <person name="Maruyama S."/>
            <person name="Arias M.C."/>
            <person name="Ball S.G."/>
            <person name="Gile G.H."/>
            <person name="Hirakawa Y."/>
            <person name="Hopkins J.F."/>
            <person name="Kuo A."/>
            <person name="Rensing S.A."/>
            <person name="Schmutz J."/>
            <person name="Symeonidi A."/>
            <person name="Elias M."/>
            <person name="Eveleigh R.J."/>
            <person name="Herman E.K."/>
            <person name="Klute M.J."/>
            <person name="Nakayama T."/>
            <person name="Obornik M."/>
            <person name="Reyes-Prieto A."/>
            <person name="Armbrust E.V."/>
            <person name="Aves S.J."/>
            <person name="Beiko R.G."/>
            <person name="Coutinho P."/>
            <person name="Dacks J.B."/>
            <person name="Durnford D.G."/>
            <person name="Fast N.M."/>
            <person name="Green B.R."/>
            <person name="Grisdale C.J."/>
            <person name="Hempel F."/>
            <person name="Henrissat B."/>
            <person name="Hoppner M.P."/>
            <person name="Ishida K."/>
            <person name="Kim E."/>
            <person name="Koreny L."/>
            <person name="Kroth P.G."/>
            <person name="Liu Y."/>
            <person name="Malik S.B."/>
            <person name="Maier U.G."/>
            <person name="McRose D."/>
            <person name="Mock T."/>
            <person name="Neilson J.A."/>
            <person name="Onodera N.T."/>
            <person name="Poole A.M."/>
            <person name="Pritham E.J."/>
            <person name="Richards T.A."/>
            <person name="Rocap G."/>
            <person name="Roy S.W."/>
            <person name="Sarai C."/>
            <person name="Schaack S."/>
            <person name="Shirato S."/>
            <person name="Slamovits C.H."/>
            <person name="Spencer D.F."/>
            <person name="Suzuki S."/>
            <person name="Worden A.Z."/>
            <person name="Zauner S."/>
            <person name="Barry K."/>
            <person name="Bell C."/>
            <person name="Bharti A.K."/>
            <person name="Crow J.A."/>
            <person name="Grimwood J."/>
            <person name="Kramer R."/>
            <person name="Lindquist E."/>
            <person name="Lucas S."/>
            <person name="Salamov A."/>
            <person name="McFadden G.I."/>
            <person name="Lane C.E."/>
            <person name="Keeling P.J."/>
            <person name="Gray M.W."/>
            <person name="Grigoriev I.V."/>
            <person name="Archibald J.M."/>
        </authorList>
    </citation>
    <scope>NUCLEOTIDE SEQUENCE</scope>
    <source>
        <strain evidence="2 4">CCMP2712</strain>
    </source>
</reference>
<dbReference type="HOGENOM" id="CLU_1149061_0_0_1"/>
<evidence type="ECO:0000313" key="4">
    <source>
        <dbReference type="Proteomes" id="UP000011087"/>
    </source>
</evidence>